<keyword evidence="3" id="KW-0813">Transport</keyword>
<evidence type="ECO:0000256" key="3">
    <source>
        <dbReference type="ARBA" id="ARBA00022448"/>
    </source>
</evidence>
<evidence type="ECO:0000256" key="6">
    <source>
        <dbReference type="ARBA" id="ARBA00022840"/>
    </source>
</evidence>
<evidence type="ECO:0000313" key="10">
    <source>
        <dbReference type="Proteomes" id="UP000823863"/>
    </source>
</evidence>
<dbReference type="PROSITE" id="PS00211">
    <property type="entry name" value="ABC_TRANSPORTER_1"/>
    <property type="match status" value="1"/>
</dbReference>
<dbReference type="SUPFAM" id="SSF52540">
    <property type="entry name" value="P-loop containing nucleoside triphosphate hydrolases"/>
    <property type="match status" value="1"/>
</dbReference>
<reference evidence="9" key="2">
    <citation type="submission" date="2021-04" db="EMBL/GenBank/DDBJ databases">
        <authorList>
            <person name="Gilroy R."/>
        </authorList>
    </citation>
    <scope>NUCLEOTIDE SEQUENCE</scope>
    <source>
        <strain evidence="9">CHK198-12963</strain>
    </source>
</reference>
<dbReference type="AlphaFoldDB" id="A0A9D2PSK8"/>
<dbReference type="PANTHER" id="PTHR43297">
    <property type="entry name" value="OLIGOPEPTIDE TRANSPORT ATP-BINDING PROTEIN APPD"/>
    <property type="match status" value="1"/>
</dbReference>
<evidence type="ECO:0000256" key="7">
    <source>
        <dbReference type="ARBA" id="ARBA00023136"/>
    </source>
</evidence>
<comment type="caution">
    <text evidence="9">The sequence shown here is derived from an EMBL/GenBank/DDBJ whole genome shotgun (WGS) entry which is preliminary data.</text>
</comment>
<dbReference type="InterPro" id="IPR050388">
    <property type="entry name" value="ABC_Ni/Peptide_Import"/>
</dbReference>
<dbReference type="EMBL" id="DWWB01000012">
    <property type="protein sequence ID" value="HJC65644.1"/>
    <property type="molecule type" value="Genomic_DNA"/>
</dbReference>
<sequence>MLLEVKNLETEFRVKRGQVKAVNGVSFEVEKGEILAVVGESGSGKSVTSLSIMGLIRDPGKIVGGQILFNGEDLLKKNTREMEQIRGDKISMIFQEPMTSLNPVYRIKDQIMENILTHEKVSKEEALKRSIEMLDLVSIPAPERRAYDYPHQMSGGMRQRVMIAMALSCHPELLIADEPTTALDVTIQAQILDLINRLRKKLGMAVLLITHDLGVVAETADRVVVMYCGRVVEQAKVLDLFTDPKHPYTRGLLDSIPKLDEDRKRLYMIKGIVPDPTHLPKGCAFADRCDHCMEKCREHMPALVDQGNGRKVRCFLESDEVEDQ</sequence>
<dbReference type="NCBIfam" id="TIGR01727">
    <property type="entry name" value="oligo_HPY"/>
    <property type="match status" value="1"/>
</dbReference>
<dbReference type="InterPro" id="IPR027417">
    <property type="entry name" value="P-loop_NTPase"/>
</dbReference>
<dbReference type="Pfam" id="PF08352">
    <property type="entry name" value="oligo_HPY"/>
    <property type="match status" value="1"/>
</dbReference>
<feature type="domain" description="ABC transporter" evidence="8">
    <location>
        <begin position="3"/>
        <end position="253"/>
    </location>
</feature>
<evidence type="ECO:0000256" key="2">
    <source>
        <dbReference type="ARBA" id="ARBA00005417"/>
    </source>
</evidence>
<dbReference type="GO" id="GO:0015833">
    <property type="term" value="P:peptide transport"/>
    <property type="evidence" value="ECO:0007669"/>
    <property type="project" value="InterPro"/>
</dbReference>
<accession>A0A9D2PSK8</accession>
<dbReference type="InterPro" id="IPR017871">
    <property type="entry name" value="ABC_transporter-like_CS"/>
</dbReference>
<dbReference type="Pfam" id="PF00005">
    <property type="entry name" value="ABC_tran"/>
    <property type="match status" value="1"/>
</dbReference>
<evidence type="ECO:0000259" key="8">
    <source>
        <dbReference type="PROSITE" id="PS50893"/>
    </source>
</evidence>
<dbReference type="GO" id="GO:0005886">
    <property type="term" value="C:plasma membrane"/>
    <property type="evidence" value="ECO:0007669"/>
    <property type="project" value="UniProtKB-SubCell"/>
</dbReference>
<dbReference type="FunFam" id="3.40.50.300:FF:000016">
    <property type="entry name" value="Oligopeptide ABC transporter ATP-binding component"/>
    <property type="match status" value="1"/>
</dbReference>
<dbReference type="PROSITE" id="PS50893">
    <property type="entry name" value="ABC_TRANSPORTER_2"/>
    <property type="match status" value="1"/>
</dbReference>
<evidence type="ECO:0000256" key="4">
    <source>
        <dbReference type="ARBA" id="ARBA00022475"/>
    </source>
</evidence>
<dbReference type="GO" id="GO:0016887">
    <property type="term" value="F:ATP hydrolysis activity"/>
    <property type="evidence" value="ECO:0007669"/>
    <property type="project" value="InterPro"/>
</dbReference>
<protein>
    <submittedName>
        <fullName evidence="9">ABC transporter ATP-binding protein</fullName>
    </submittedName>
</protein>
<evidence type="ECO:0000256" key="1">
    <source>
        <dbReference type="ARBA" id="ARBA00004202"/>
    </source>
</evidence>
<proteinExistence type="inferred from homology"/>
<dbReference type="InterPro" id="IPR003593">
    <property type="entry name" value="AAA+_ATPase"/>
</dbReference>
<dbReference type="InterPro" id="IPR013563">
    <property type="entry name" value="Oligopep_ABC_C"/>
</dbReference>
<keyword evidence="5" id="KW-0547">Nucleotide-binding</keyword>
<comment type="similarity">
    <text evidence="2">Belongs to the ABC transporter superfamily.</text>
</comment>
<organism evidence="9 10">
    <name type="scientific">Candidatus Enterocloster excrementigallinarum</name>
    <dbReference type="NCBI Taxonomy" id="2838558"/>
    <lineage>
        <taxon>Bacteria</taxon>
        <taxon>Bacillati</taxon>
        <taxon>Bacillota</taxon>
        <taxon>Clostridia</taxon>
        <taxon>Lachnospirales</taxon>
        <taxon>Lachnospiraceae</taxon>
        <taxon>Enterocloster</taxon>
    </lineage>
</organism>
<dbReference type="Gene3D" id="3.40.50.300">
    <property type="entry name" value="P-loop containing nucleotide triphosphate hydrolases"/>
    <property type="match status" value="1"/>
</dbReference>
<gene>
    <name evidence="9" type="ORF">H9931_02835</name>
</gene>
<dbReference type="CDD" id="cd03257">
    <property type="entry name" value="ABC_NikE_OppD_transporters"/>
    <property type="match status" value="1"/>
</dbReference>
<comment type="subcellular location">
    <subcellularLocation>
        <location evidence="1">Cell membrane</location>
        <topology evidence="1">Peripheral membrane protein</topology>
    </subcellularLocation>
</comment>
<keyword evidence="7" id="KW-0472">Membrane</keyword>
<dbReference type="InterPro" id="IPR003439">
    <property type="entry name" value="ABC_transporter-like_ATP-bd"/>
</dbReference>
<name>A0A9D2PSK8_9FIRM</name>
<evidence type="ECO:0000313" key="9">
    <source>
        <dbReference type="EMBL" id="HJC65644.1"/>
    </source>
</evidence>
<keyword evidence="4" id="KW-1003">Cell membrane</keyword>
<dbReference type="SMART" id="SM00382">
    <property type="entry name" value="AAA"/>
    <property type="match status" value="1"/>
</dbReference>
<evidence type="ECO:0000256" key="5">
    <source>
        <dbReference type="ARBA" id="ARBA00022741"/>
    </source>
</evidence>
<dbReference type="PANTHER" id="PTHR43297:SF2">
    <property type="entry name" value="DIPEPTIDE TRANSPORT ATP-BINDING PROTEIN DPPD"/>
    <property type="match status" value="1"/>
</dbReference>
<dbReference type="GO" id="GO:0005524">
    <property type="term" value="F:ATP binding"/>
    <property type="evidence" value="ECO:0007669"/>
    <property type="project" value="UniProtKB-KW"/>
</dbReference>
<dbReference type="Proteomes" id="UP000823863">
    <property type="component" value="Unassembled WGS sequence"/>
</dbReference>
<reference evidence="9" key="1">
    <citation type="journal article" date="2021" name="PeerJ">
        <title>Extensive microbial diversity within the chicken gut microbiome revealed by metagenomics and culture.</title>
        <authorList>
            <person name="Gilroy R."/>
            <person name="Ravi A."/>
            <person name="Getino M."/>
            <person name="Pursley I."/>
            <person name="Horton D.L."/>
            <person name="Alikhan N.F."/>
            <person name="Baker D."/>
            <person name="Gharbi K."/>
            <person name="Hall N."/>
            <person name="Watson M."/>
            <person name="Adriaenssens E.M."/>
            <person name="Foster-Nyarko E."/>
            <person name="Jarju S."/>
            <person name="Secka A."/>
            <person name="Antonio M."/>
            <person name="Oren A."/>
            <person name="Chaudhuri R.R."/>
            <person name="La Ragione R."/>
            <person name="Hildebrand F."/>
            <person name="Pallen M.J."/>
        </authorList>
    </citation>
    <scope>NUCLEOTIDE SEQUENCE</scope>
    <source>
        <strain evidence="9">CHK198-12963</strain>
    </source>
</reference>
<keyword evidence="6 9" id="KW-0067">ATP-binding</keyword>